<evidence type="ECO:0000259" key="1">
    <source>
        <dbReference type="Pfam" id="PF05658"/>
    </source>
</evidence>
<dbReference type="EMBL" id="FXUO01000008">
    <property type="protein sequence ID" value="SMP95898.1"/>
    <property type="molecule type" value="Genomic_DNA"/>
</dbReference>
<proteinExistence type="predicted"/>
<feature type="domain" description="Trimeric autotransporter adhesin YadA-like head" evidence="1">
    <location>
        <begin position="217"/>
        <end position="242"/>
    </location>
</feature>
<protein>
    <submittedName>
        <fullName evidence="2">Head domain of trimeric autotransporter adhesin</fullName>
    </submittedName>
</protein>
<dbReference type="Gene3D" id="2.150.10.10">
    <property type="entry name" value="Serralysin-like metalloprotease, C-terminal"/>
    <property type="match status" value="1"/>
</dbReference>
<accession>A0ABY1R527</accession>
<dbReference type="RefSeq" id="WP_283417670.1">
    <property type="nucleotide sequence ID" value="NZ_FXUO01000008.1"/>
</dbReference>
<keyword evidence="3" id="KW-1185">Reference proteome</keyword>
<dbReference type="InterPro" id="IPR011049">
    <property type="entry name" value="Serralysin-like_metalloprot_C"/>
</dbReference>
<dbReference type="InterPro" id="IPR008640">
    <property type="entry name" value="Adhesin_Head_dom"/>
</dbReference>
<name>A0ABY1R527_9FLAO</name>
<dbReference type="SUPFAM" id="SSF101967">
    <property type="entry name" value="Adhesin YadA, collagen-binding domain"/>
    <property type="match status" value="1"/>
</dbReference>
<evidence type="ECO:0000313" key="2">
    <source>
        <dbReference type="EMBL" id="SMP95898.1"/>
    </source>
</evidence>
<dbReference type="Proteomes" id="UP001158050">
    <property type="component" value="Unassembled WGS sequence"/>
</dbReference>
<gene>
    <name evidence="2" type="ORF">SAMN05421679_10843</name>
</gene>
<reference evidence="2 3" key="1">
    <citation type="submission" date="2017-05" db="EMBL/GenBank/DDBJ databases">
        <authorList>
            <person name="Varghese N."/>
            <person name="Submissions S."/>
        </authorList>
    </citation>
    <scope>NUCLEOTIDE SEQUENCE [LARGE SCALE GENOMIC DNA]</scope>
    <source>
        <strain evidence="2 3">DSM 18015</strain>
    </source>
</reference>
<comment type="caution">
    <text evidence="2">The sequence shown here is derived from an EMBL/GenBank/DDBJ whole genome shotgun (WGS) entry which is preliminary data.</text>
</comment>
<sequence length="484" mass="48776">MEKKNLCAIIALIGIGNFAQTGNVGINTPNPQETLHITGTFRLDNSTKGAGKVLVSDANGTGSWQTIGTGSGITLTTTGTSGPATLTGSTLNIPNYSYTLPIASSSILGGVKIGSGINVASDGTISVPASSNDWTILGNTGTTAASNLGSTVGSDNYVGTSDNVNLAIATAGITRAILDTNGTLRGGGTATSSFSWGNTNSIGTKNNAALGLNNTSTGQSSVALGDGNTASGDYSIAIGKNASATTSQTMSIGYEAPPIGGGTASPNSVAATYSAAIGYGNTVTGNKNFTFGLRNKLSGNNTGMNFTGGSYIIGADNDIASLNTLLFGFQNYTGGSSIIIGNQNGTSSARINAGITIGSSNQDNTGGYILGTSNSITASPSTGAVIIGNNAVNNRAYSTVYSNDYHNFMSRVSAGTASNVGINVDTTTLTANQLQSDLTVKTQIRIVPQTPATGCIAETEGAIRYNATTKKHQGCNGNTWNDLY</sequence>
<dbReference type="Pfam" id="PF05658">
    <property type="entry name" value="YadA_head"/>
    <property type="match status" value="1"/>
</dbReference>
<evidence type="ECO:0000313" key="3">
    <source>
        <dbReference type="Proteomes" id="UP001158050"/>
    </source>
</evidence>
<organism evidence="2 3">
    <name type="scientific">Epilithonimonas pallida</name>
    <dbReference type="NCBI Taxonomy" id="373671"/>
    <lineage>
        <taxon>Bacteria</taxon>
        <taxon>Pseudomonadati</taxon>
        <taxon>Bacteroidota</taxon>
        <taxon>Flavobacteriia</taxon>
        <taxon>Flavobacteriales</taxon>
        <taxon>Weeksellaceae</taxon>
        <taxon>Chryseobacterium group</taxon>
        <taxon>Epilithonimonas</taxon>
    </lineage>
</organism>